<dbReference type="PRINTS" id="PR00722">
    <property type="entry name" value="CHYMOTRYPSIN"/>
</dbReference>
<accession>A0A6P4IQ45</accession>
<gene>
    <name evidence="12" type="primary">LOC108076539</name>
</gene>
<dbReference type="GeneID" id="108076539"/>
<keyword evidence="5" id="KW-0378">Hydrolase</keyword>
<keyword evidence="3" id="KW-0645">Protease</keyword>
<feature type="signal peptide" evidence="9">
    <location>
        <begin position="1"/>
        <end position="19"/>
    </location>
</feature>
<keyword evidence="11" id="KW-1185">Reference proteome</keyword>
<dbReference type="InterPro" id="IPR043504">
    <property type="entry name" value="Peptidase_S1_PA_chymotrypsin"/>
</dbReference>
<name>A0A6P4IQ45_DROKI</name>
<proteinExistence type="predicted"/>
<sequence>MTFLFSSILIFLLLEAGSAQLLDERCQKSYRSRVIGGKNSERAPWMAYLIRNGNFACGGSLVAYRFVLTAAHCTQVNDNLYVRLGELDSATNRDGPTEQFRVVQIFRHENYVTHMSHDIALLKLDRAVVYRANVRPICIMLDTKLRSKINAIPEFTLTGWGQSAHYYQMPTRLQRLTVRRINDYWCNGQTERFCCRNPAQFVCFGDSGSPLGALVLYRKRIIFAQFGIASSVTGNCDGYGIFTDVMHYTPWLVATIRRHWN</sequence>
<dbReference type="SUPFAM" id="SSF50494">
    <property type="entry name" value="Trypsin-like serine proteases"/>
    <property type="match status" value="1"/>
</dbReference>
<feature type="chain" id="PRO_5027789102" evidence="9">
    <location>
        <begin position="20"/>
        <end position="261"/>
    </location>
</feature>
<evidence type="ECO:0000259" key="10">
    <source>
        <dbReference type="PROSITE" id="PS50240"/>
    </source>
</evidence>
<comment type="subcellular location">
    <subcellularLocation>
        <location evidence="1">Secreted</location>
    </subcellularLocation>
</comment>
<dbReference type="GO" id="GO:0005576">
    <property type="term" value="C:extracellular region"/>
    <property type="evidence" value="ECO:0007669"/>
    <property type="project" value="UniProtKB-SubCell"/>
</dbReference>
<reference evidence="12" key="2">
    <citation type="submission" date="2025-08" db="UniProtKB">
        <authorList>
            <consortium name="RefSeq"/>
        </authorList>
    </citation>
    <scope>IDENTIFICATION</scope>
    <source>
        <strain evidence="12">14028-0561.14</strain>
        <tissue evidence="12">Whole fly</tissue>
    </source>
</reference>
<dbReference type="InterPro" id="IPR009003">
    <property type="entry name" value="Peptidase_S1_PA"/>
</dbReference>
<dbReference type="PROSITE" id="PS00134">
    <property type="entry name" value="TRYPSIN_HIS"/>
    <property type="match status" value="1"/>
</dbReference>
<dbReference type="RefSeq" id="XP_017024941.1">
    <property type="nucleotide sequence ID" value="XM_017169452.2"/>
</dbReference>
<dbReference type="InterPro" id="IPR001254">
    <property type="entry name" value="Trypsin_dom"/>
</dbReference>
<dbReference type="PANTHER" id="PTHR24260">
    <property type="match status" value="1"/>
</dbReference>
<evidence type="ECO:0000256" key="6">
    <source>
        <dbReference type="ARBA" id="ARBA00022825"/>
    </source>
</evidence>
<feature type="domain" description="Peptidase S1" evidence="10">
    <location>
        <begin position="34"/>
        <end position="257"/>
    </location>
</feature>
<evidence type="ECO:0000313" key="11">
    <source>
        <dbReference type="Proteomes" id="UP001652661"/>
    </source>
</evidence>
<protein>
    <submittedName>
        <fullName evidence="12">Testisin-like</fullName>
    </submittedName>
</protein>
<evidence type="ECO:0000256" key="5">
    <source>
        <dbReference type="ARBA" id="ARBA00022801"/>
    </source>
</evidence>
<dbReference type="SMART" id="SM00020">
    <property type="entry name" value="Tryp_SPc"/>
    <property type="match status" value="1"/>
</dbReference>
<dbReference type="PROSITE" id="PS50240">
    <property type="entry name" value="TRYPSIN_DOM"/>
    <property type="match status" value="1"/>
</dbReference>
<keyword evidence="8" id="KW-1015">Disulfide bond</keyword>
<keyword evidence="4 9" id="KW-0732">Signal</keyword>
<reference evidence="11" key="1">
    <citation type="submission" date="2025-05" db="UniProtKB">
        <authorList>
            <consortium name="RefSeq"/>
        </authorList>
    </citation>
    <scope>NUCLEOTIDE SEQUENCE [LARGE SCALE GENOMIC DNA]</scope>
    <source>
        <strain evidence="11">14028-0561.14</strain>
    </source>
</reference>
<organism evidence="11 12">
    <name type="scientific">Drosophila kikkawai</name>
    <name type="common">Fruit fly</name>
    <dbReference type="NCBI Taxonomy" id="30033"/>
    <lineage>
        <taxon>Eukaryota</taxon>
        <taxon>Metazoa</taxon>
        <taxon>Ecdysozoa</taxon>
        <taxon>Arthropoda</taxon>
        <taxon>Hexapoda</taxon>
        <taxon>Insecta</taxon>
        <taxon>Pterygota</taxon>
        <taxon>Neoptera</taxon>
        <taxon>Endopterygota</taxon>
        <taxon>Diptera</taxon>
        <taxon>Brachycera</taxon>
        <taxon>Muscomorpha</taxon>
        <taxon>Ephydroidea</taxon>
        <taxon>Drosophilidae</taxon>
        <taxon>Drosophila</taxon>
        <taxon>Sophophora</taxon>
    </lineage>
</organism>
<dbReference type="Proteomes" id="UP001652661">
    <property type="component" value="Chromosome 2R"/>
</dbReference>
<keyword evidence="2" id="KW-0964">Secreted</keyword>
<dbReference type="Pfam" id="PF00089">
    <property type="entry name" value="Trypsin"/>
    <property type="match status" value="1"/>
</dbReference>
<dbReference type="GO" id="GO:0006508">
    <property type="term" value="P:proteolysis"/>
    <property type="evidence" value="ECO:0007669"/>
    <property type="project" value="UniProtKB-KW"/>
</dbReference>
<dbReference type="InterPro" id="IPR018114">
    <property type="entry name" value="TRYPSIN_HIS"/>
</dbReference>
<dbReference type="PANTHER" id="PTHR24260:SF147">
    <property type="entry name" value="EG:BACR7A4.3 PROTEIN-RELATED"/>
    <property type="match status" value="1"/>
</dbReference>
<dbReference type="CDD" id="cd00190">
    <property type="entry name" value="Tryp_SPc"/>
    <property type="match status" value="1"/>
</dbReference>
<evidence type="ECO:0000256" key="7">
    <source>
        <dbReference type="ARBA" id="ARBA00023145"/>
    </source>
</evidence>
<dbReference type="Gene3D" id="2.40.10.10">
    <property type="entry name" value="Trypsin-like serine proteases"/>
    <property type="match status" value="1"/>
</dbReference>
<dbReference type="OrthoDB" id="7827063at2759"/>
<dbReference type="AlphaFoldDB" id="A0A6P4IQ45"/>
<dbReference type="InterPro" id="IPR051333">
    <property type="entry name" value="CLIP_Serine_Protease"/>
</dbReference>
<dbReference type="InterPro" id="IPR001314">
    <property type="entry name" value="Peptidase_S1A"/>
</dbReference>
<evidence type="ECO:0000256" key="2">
    <source>
        <dbReference type="ARBA" id="ARBA00022525"/>
    </source>
</evidence>
<evidence type="ECO:0000256" key="4">
    <source>
        <dbReference type="ARBA" id="ARBA00022729"/>
    </source>
</evidence>
<dbReference type="GO" id="GO:0004252">
    <property type="term" value="F:serine-type endopeptidase activity"/>
    <property type="evidence" value="ECO:0007669"/>
    <property type="project" value="InterPro"/>
</dbReference>
<evidence type="ECO:0000256" key="1">
    <source>
        <dbReference type="ARBA" id="ARBA00004613"/>
    </source>
</evidence>
<evidence type="ECO:0000256" key="9">
    <source>
        <dbReference type="SAM" id="SignalP"/>
    </source>
</evidence>
<keyword evidence="6" id="KW-0720">Serine protease</keyword>
<dbReference type="FunFam" id="2.40.10.10:FF:000146">
    <property type="entry name" value="Serine protease 53"/>
    <property type="match status" value="1"/>
</dbReference>
<evidence type="ECO:0000256" key="8">
    <source>
        <dbReference type="ARBA" id="ARBA00023157"/>
    </source>
</evidence>
<keyword evidence="7" id="KW-0865">Zymogen</keyword>
<evidence type="ECO:0000313" key="12">
    <source>
        <dbReference type="RefSeq" id="XP_017024941.1"/>
    </source>
</evidence>
<evidence type="ECO:0000256" key="3">
    <source>
        <dbReference type="ARBA" id="ARBA00022670"/>
    </source>
</evidence>